<dbReference type="PANTHER" id="PTHR24261">
    <property type="entry name" value="PLASMINOGEN-RELATED"/>
    <property type="match status" value="1"/>
</dbReference>
<dbReference type="InterPro" id="IPR050759">
    <property type="entry name" value="Serine_protease_kringle"/>
</dbReference>
<evidence type="ECO:0000256" key="3">
    <source>
        <dbReference type="PROSITE-ProRule" id="PRU00121"/>
    </source>
</evidence>
<protein>
    <recommendedName>
        <fullName evidence="5">Kringle domain-containing protein</fullName>
    </recommendedName>
</protein>
<dbReference type="EMBL" id="LR901095">
    <property type="protein sequence ID" value="CAD7247779.1"/>
    <property type="molecule type" value="Genomic_DNA"/>
</dbReference>
<dbReference type="AlphaFoldDB" id="A0A7R8XC25"/>
<dbReference type="InterPro" id="IPR018056">
    <property type="entry name" value="Kringle_CS"/>
</dbReference>
<dbReference type="SUPFAM" id="SSF57440">
    <property type="entry name" value="Kringle-like"/>
    <property type="match status" value="6"/>
</dbReference>
<organism evidence="6">
    <name type="scientific">Darwinula stevensoni</name>
    <dbReference type="NCBI Taxonomy" id="69355"/>
    <lineage>
        <taxon>Eukaryota</taxon>
        <taxon>Metazoa</taxon>
        <taxon>Ecdysozoa</taxon>
        <taxon>Arthropoda</taxon>
        <taxon>Crustacea</taxon>
        <taxon>Oligostraca</taxon>
        <taxon>Ostracoda</taxon>
        <taxon>Podocopa</taxon>
        <taxon>Podocopida</taxon>
        <taxon>Darwinulocopina</taxon>
        <taxon>Darwinuloidea</taxon>
        <taxon>Darwinulidae</taxon>
        <taxon>Darwinula</taxon>
    </lineage>
</organism>
<evidence type="ECO:0000259" key="5">
    <source>
        <dbReference type="PROSITE" id="PS50070"/>
    </source>
</evidence>
<evidence type="ECO:0000256" key="2">
    <source>
        <dbReference type="ARBA" id="ARBA00023157"/>
    </source>
</evidence>
<dbReference type="PANTHER" id="PTHR24261:SF7">
    <property type="entry name" value="KRINGLE DOMAIN-CONTAINING PROTEIN"/>
    <property type="match status" value="1"/>
</dbReference>
<evidence type="ECO:0000313" key="7">
    <source>
        <dbReference type="Proteomes" id="UP000677054"/>
    </source>
</evidence>
<dbReference type="InterPro" id="IPR013806">
    <property type="entry name" value="Kringle-like"/>
</dbReference>
<feature type="domain" description="Kringle" evidence="5">
    <location>
        <begin position="412"/>
        <end position="499"/>
    </location>
</feature>
<dbReference type="CDD" id="cd00108">
    <property type="entry name" value="KR"/>
    <property type="match status" value="1"/>
</dbReference>
<dbReference type="EMBL" id="CAJPEV010001578">
    <property type="protein sequence ID" value="CAG0893364.1"/>
    <property type="molecule type" value="Genomic_DNA"/>
</dbReference>
<dbReference type="SMART" id="SM00130">
    <property type="entry name" value="KR"/>
    <property type="match status" value="5"/>
</dbReference>
<feature type="signal peptide" evidence="4">
    <location>
        <begin position="1"/>
        <end position="26"/>
    </location>
</feature>
<dbReference type="OrthoDB" id="1915767at2759"/>
<dbReference type="Proteomes" id="UP000677054">
    <property type="component" value="Unassembled WGS sequence"/>
</dbReference>
<feature type="domain" description="Kringle" evidence="5">
    <location>
        <begin position="617"/>
        <end position="712"/>
    </location>
</feature>
<keyword evidence="7" id="KW-1185">Reference proteome</keyword>
<dbReference type="Pfam" id="PF00051">
    <property type="entry name" value="Kringle"/>
    <property type="match status" value="3"/>
</dbReference>
<dbReference type="PRINTS" id="PR00018">
    <property type="entry name" value="KRINGLE"/>
</dbReference>
<dbReference type="InterPro" id="IPR038178">
    <property type="entry name" value="Kringle_sf"/>
</dbReference>
<evidence type="ECO:0000256" key="1">
    <source>
        <dbReference type="ARBA" id="ARBA00022572"/>
    </source>
</evidence>
<dbReference type="PROSITE" id="PS50070">
    <property type="entry name" value="KRINGLE_2"/>
    <property type="match status" value="5"/>
</dbReference>
<gene>
    <name evidence="6" type="ORF">DSTB1V02_LOCUS7604</name>
</gene>
<keyword evidence="2 3" id="KW-1015">Disulfide bond</keyword>
<dbReference type="Gene3D" id="2.40.20.10">
    <property type="entry name" value="Plasminogen Kringle 4"/>
    <property type="match status" value="5"/>
</dbReference>
<reference evidence="6" key="1">
    <citation type="submission" date="2020-11" db="EMBL/GenBank/DDBJ databases">
        <authorList>
            <person name="Tran Van P."/>
        </authorList>
    </citation>
    <scope>NUCLEOTIDE SEQUENCE</scope>
</reference>
<evidence type="ECO:0000256" key="4">
    <source>
        <dbReference type="SAM" id="SignalP"/>
    </source>
</evidence>
<proteinExistence type="predicted"/>
<feature type="disulfide bond" evidence="3">
    <location>
        <begin position="260"/>
        <end position="283"/>
    </location>
</feature>
<feature type="chain" id="PRO_5036402488" description="Kringle domain-containing protein" evidence="4">
    <location>
        <begin position="27"/>
        <end position="713"/>
    </location>
</feature>
<sequence>MESCRSSAEILKIILVFIYLSRDVASVDLIPYFRVHPGQRYENVTSESQEPSLGSCTVNCVLQEPSACPAFNYRETDGSCQFILNGKNKLIEANGYLSYVQNLCVREYPMIENAKVSFERWSGEYPAPAGVNVIFRCEHPNGFSDGAHLHTAQCASFMPDSWRISFRKSAVQCEEVHLYPECRLTEKGKEYAGGMSVTESGKKCLFWRDYPYGRPDDFSNIPFIILDELISDLEPGRPPYDLLYERHFLNRDSGSHRNYCRNPSRRERPWCFVSEPDIQWEYCNIPFCTDAVAPECKVTRWGGEYMGTKNVTIQGWPCQPWRNEEDIENLLAFPDPDRVDEDHNFCRNPNTEKETVIYNLNPNEAPWCYLDFRERAPFGFTWAFCDIPFCDLGDEIPKAGTGVYPECRLSEKGREYVGSQSKTETGRACILWHPRPYKIPWDFYPKGFRYELHFMETFRRIELNNNHNHCRNPGVDRERPWCFVSDNDIQWEYCDIPFCQDLNPPECKITERGAEYVGKRSVTISGVPCLPWLMIVFFYMLDPPRMILRIPDEVDGRHSYCRNPEGGGYGPYCYTSFEEKHWGYCDVPYCPTVDSEKCDVRVAGQCVSPLECKMDVKGTAYIGTKNVTRNGHKCLSWMSKSPWSQDPGDTSDIYYDDSFPITGDLAVLTIDLGRDDMHAKHNFCRNFLGDEDGPWCFKSDGIGRDYCDIPICP</sequence>
<keyword evidence="4" id="KW-0732">Signal</keyword>
<feature type="disulfide bond" evidence="3">
    <location>
        <begin position="684"/>
        <end position="707"/>
    </location>
</feature>
<dbReference type="InterPro" id="IPR000001">
    <property type="entry name" value="Kringle"/>
</dbReference>
<accession>A0A7R8XC25</accession>
<evidence type="ECO:0000313" key="6">
    <source>
        <dbReference type="EMBL" id="CAD7247779.1"/>
    </source>
</evidence>
<feature type="domain" description="Kringle" evidence="5">
    <location>
        <begin position="302"/>
        <end position="390"/>
    </location>
</feature>
<feature type="domain" description="Kringle" evidence="5">
    <location>
        <begin position="187"/>
        <end position="288"/>
    </location>
</feature>
<comment type="caution">
    <text evidence="3">Lacks conserved residue(s) required for the propagation of feature annotation.</text>
</comment>
<feature type="domain" description="Kringle" evidence="5">
    <location>
        <begin position="512"/>
        <end position="590"/>
    </location>
</feature>
<dbReference type="PROSITE" id="PS00021">
    <property type="entry name" value="KRINGLE_1"/>
    <property type="match status" value="3"/>
</dbReference>
<keyword evidence="1 3" id="KW-0420">Kringle</keyword>
<name>A0A7R8XC25_9CRUS</name>